<sequence length="63" mass="7166">MRSQRGSKITPELPYSSFHHQQCQTKIGTHQIHNDRDQTPSGLLSLASAAISFFVPFFRYLST</sequence>
<feature type="transmembrane region" description="Helical" evidence="1">
    <location>
        <begin position="43"/>
        <end position="61"/>
    </location>
</feature>
<dbReference type="AlphaFoldDB" id="A0A5N6GM72"/>
<dbReference type="Proteomes" id="UP000325434">
    <property type="component" value="Unassembled WGS sequence"/>
</dbReference>
<reference evidence="2" key="1">
    <citation type="submission" date="2019-04" db="EMBL/GenBank/DDBJ databases">
        <title>Friends and foes A comparative genomics study of 23 Aspergillus species from section Flavi.</title>
        <authorList>
            <consortium name="DOE Joint Genome Institute"/>
            <person name="Kjaerbolling I."/>
            <person name="Vesth T."/>
            <person name="Frisvad J.C."/>
            <person name="Nybo J.L."/>
            <person name="Theobald S."/>
            <person name="Kildgaard S."/>
            <person name="Isbrandt T."/>
            <person name="Kuo A."/>
            <person name="Sato A."/>
            <person name="Lyhne E.K."/>
            <person name="Kogle M.E."/>
            <person name="Wiebenga A."/>
            <person name="Kun R.S."/>
            <person name="Lubbers R.J."/>
            <person name="Makela M.R."/>
            <person name="Barry K."/>
            <person name="Chovatia M."/>
            <person name="Clum A."/>
            <person name="Daum C."/>
            <person name="Haridas S."/>
            <person name="He G."/>
            <person name="LaButti K."/>
            <person name="Lipzen A."/>
            <person name="Mondo S."/>
            <person name="Riley R."/>
            <person name="Salamov A."/>
            <person name="Simmons B.A."/>
            <person name="Magnuson J.K."/>
            <person name="Henrissat B."/>
            <person name="Mortensen U.H."/>
            <person name="Larsen T.O."/>
            <person name="Devries R.P."/>
            <person name="Grigoriev I.V."/>
            <person name="Machida M."/>
            <person name="Baker S.E."/>
            <person name="Andersen M.R."/>
        </authorList>
    </citation>
    <scope>NUCLEOTIDE SEQUENCE [LARGE SCALE GENOMIC DNA]</scope>
    <source>
        <strain evidence="2">CBS 121.62</strain>
    </source>
</reference>
<organism evidence="2">
    <name type="scientific">Aspergillus flavus</name>
    <dbReference type="NCBI Taxonomy" id="5059"/>
    <lineage>
        <taxon>Eukaryota</taxon>
        <taxon>Fungi</taxon>
        <taxon>Dikarya</taxon>
        <taxon>Ascomycota</taxon>
        <taxon>Pezizomycotina</taxon>
        <taxon>Eurotiomycetes</taxon>
        <taxon>Eurotiomycetidae</taxon>
        <taxon>Eurotiales</taxon>
        <taxon>Aspergillaceae</taxon>
        <taxon>Aspergillus</taxon>
        <taxon>Aspergillus subgen. Circumdati</taxon>
    </lineage>
</organism>
<evidence type="ECO:0000313" key="2">
    <source>
        <dbReference type="EMBL" id="KAB8242955.1"/>
    </source>
</evidence>
<dbReference type="EMBL" id="ML734652">
    <property type="protein sequence ID" value="KAB8242955.1"/>
    <property type="molecule type" value="Genomic_DNA"/>
</dbReference>
<keyword evidence="1" id="KW-0472">Membrane</keyword>
<gene>
    <name evidence="2" type="ORF">BDV35DRAFT_364615</name>
</gene>
<name>A0A5N6GM72_ASPFL</name>
<proteinExistence type="predicted"/>
<keyword evidence="1" id="KW-1133">Transmembrane helix</keyword>
<protein>
    <submittedName>
        <fullName evidence="2">Uncharacterized protein</fullName>
    </submittedName>
</protein>
<evidence type="ECO:0000256" key="1">
    <source>
        <dbReference type="SAM" id="Phobius"/>
    </source>
</evidence>
<keyword evidence="1" id="KW-0812">Transmembrane</keyword>
<accession>A0A5N6GM72</accession>